<proteinExistence type="predicted"/>
<feature type="non-terminal residue" evidence="1">
    <location>
        <position position="1"/>
    </location>
</feature>
<accession>A0A0F8YAE9</accession>
<protein>
    <submittedName>
        <fullName evidence="1">Uncharacterized protein</fullName>
    </submittedName>
</protein>
<sequence length="245" mass="27757">GRKQTGDSYHGLQLRQEIYTPKDLSADTIAAGDHPYSSTLTLSQVKITDNAELGIRYISELRLGILGPAALGFHAQKLIHNITPSDPPQGWDNQVGNDLMLNYNVTVDKGVVEDEYSQFILHGRARLGTVYTDATAGFLVRMEYQPKYFSFIDPDPARRFNIYVEFGGNLRFVGYDASLQGGMFNRTSPYTIPSESVSRIVAEGRINIVLELPKHQLVFYENVVSPRFDASEWHAWLGISYRYWW</sequence>
<reference evidence="1" key="1">
    <citation type="journal article" date="2015" name="Nature">
        <title>Complex archaea that bridge the gap between prokaryotes and eukaryotes.</title>
        <authorList>
            <person name="Spang A."/>
            <person name="Saw J.H."/>
            <person name="Jorgensen S.L."/>
            <person name="Zaremba-Niedzwiedzka K."/>
            <person name="Martijn J."/>
            <person name="Lind A.E."/>
            <person name="van Eijk R."/>
            <person name="Schleper C."/>
            <person name="Guy L."/>
            <person name="Ettema T.J."/>
        </authorList>
    </citation>
    <scope>NUCLEOTIDE SEQUENCE</scope>
</reference>
<dbReference type="InterPro" id="IPR018707">
    <property type="entry name" value="LpxR"/>
</dbReference>
<name>A0A0F8YAE9_9ZZZZ</name>
<dbReference type="AlphaFoldDB" id="A0A0F8YAE9"/>
<evidence type="ECO:0000313" key="1">
    <source>
        <dbReference type="EMBL" id="KKK51084.1"/>
    </source>
</evidence>
<organism evidence="1">
    <name type="scientific">marine sediment metagenome</name>
    <dbReference type="NCBI Taxonomy" id="412755"/>
    <lineage>
        <taxon>unclassified sequences</taxon>
        <taxon>metagenomes</taxon>
        <taxon>ecological metagenomes</taxon>
    </lineage>
</organism>
<comment type="caution">
    <text evidence="1">The sequence shown here is derived from an EMBL/GenBank/DDBJ whole genome shotgun (WGS) entry which is preliminary data.</text>
</comment>
<dbReference type="EMBL" id="LAZR01067689">
    <property type="protein sequence ID" value="KKK51084.1"/>
    <property type="molecule type" value="Genomic_DNA"/>
</dbReference>
<gene>
    <name evidence="1" type="ORF">LCGC14_3118520</name>
</gene>
<dbReference type="Pfam" id="PF09982">
    <property type="entry name" value="LpxR"/>
    <property type="match status" value="1"/>
</dbReference>
<dbReference type="InterPro" id="IPR037107">
    <property type="entry name" value="Put_OMP_sf"/>
</dbReference>
<dbReference type="Gene3D" id="2.40.128.140">
    <property type="entry name" value="Outer membrane protein"/>
    <property type="match status" value="1"/>
</dbReference>